<protein>
    <recommendedName>
        <fullName evidence="1">C-type lectin domain-containing protein</fullName>
    </recommendedName>
</protein>
<dbReference type="EMBL" id="OA884899">
    <property type="protein sequence ID" value="CAD7281431.1"/>
    <property type="molecule type" value="Genomic_DNA"/>
</dbReference>
<evidence type="ECO:0000259" key="1">
    <source>
        <dbReference type="PROSITE" id="PS50041"/>
    </source>
</evidence>
<accession>A0A7R9BWM1</accession>
<dbReference type="InterPro" id="IPR016187">
    <property type="entry name" value="CTDL_fold"/>
</dbReference>
<dbReference type="CDD" id="cd00037">
    <property type="entry name" value="CLECT"/>
    <property type="match status" value="1"/>
</dbReference>
<dbReference type="Proteomes" id="UP000678499">
    <property type="component" value="Unassembled WGS sequence"/>
</dbReference>
<dbReference type="InterPro" id="IPR050828">
    <property type="entry name" value="C-type_lectin/matrix_domain"/>
</dbReference>
<evidence type="ECO:0000313" key="2">
    <source>
        <dbReference type="EMBL" id="CAD7281431.1"/>
    </source>
</evidence>
<evidence type="ECO:0000313" key="3">
    <source>
        <dbReference type="Proteomes" id="UP000678499"/>
    </source>
</evidence>
<feature type="domain" description="C-type lectin" evidence="1">
    <location>
        <begin position="8"/>
        <end position="124"/>
    </location>
</feature>
<dbReference type="SUPFAM" id="SSF56436">
    <property type="entry name" value="C-type lectin-like"/>
    <property type="match status" value="1"/>
</dbReference>
<dbReference type="InterPro" id="IPR016186">
    <property type="entry name" value="C-type_lectin-like/link_sf"/>
</dbReference>
<dbReference type="PANTHER" id="PTHR45710:SF26">
    <property type="entry name" value="RH26557P"/>
    <property type="match status" value="1"/>
</dbReference>
<proteinExistence type="predicted"/>
<keyword evidence="3" id="KW-1185">Reference proteome</keyword>
<sequence length="174" mass="19634">TSWYHDLGSKKCYFASSFTADFERSRKICKYLASGGDLATFTAEEAAGVFNREFWANNYADIGNAHYWIGVRRENSSQSWSWVQSEPVQSNPEETYSDWDFPGQTQTNLAFPRCGFVFPTKWSDVDVNLGGSESSGQTLLPAFFCKRFAPEIKNNDTENPLALSDVNNNADTYL</sequence>
<dbReference type="PANTHER" id="PTHR45710">
    <property type="entry name" value="C-TYPE LECTIN DOMAIN-CONTAINING PROTEIN 180"/>
    <property type="match status" value="1"/>
</dbReference>
<dbReference type="InterPro" id="IPR001304">
    <property type="entry name" value="C-type_lectin-like"/>
</dbReference>
<dbReference type="Pfam" id="PF00059">
    <property type="entry name" value="Lectin_C"/>
    <property type="match status" value="1"/>
</dbReference>
<dbReference type="EMBL" id="CAJPEX010002862">
    <property type="protein sequence ID" value="CAG0921583.1"/>
    <property type="molecule type" value="Genomic_DNA"/>
</dbReference>
<reference evidence="2" key="1">
    <citation type="submission" date="2020-11" db="EMBL/GenBank/DDBJ databases">
        <authorList>
            <person name="Tran Van P."/>
        </authorList>
    </citation>
    <scope>NUCLEOTIDE SEQUENCE</scope>
</reference>
<organism evidence="2">
    <name type="scientific">Notodromas monacha</name>
    <dbReference type="NCBI Taxonomy" id="399045"/>
    <lineage>
        <taxon>Eukaryota</taxon>
        <taxon>Metazoa</taxon>
        <taxon>Ecdysozoa</taxon>
        <taxon>Arthropoda</taxon>
        <taxon>Crustacea</taxon>
        <taxon>Oligostraca</taxon>
        <taxon>Ostracoda</taxon>
        <taxon>Podocopa</taxon>
        <taxon>Podocopida</taxon>
        <taxon>Cypridocopina</taxon>
        <taxon>Cypridoidea</taxon>
        <taxon>Cyprididae</taxon>
        <taxon>Notodromas</taxon>
    </lineage>
</organism>
<dbReference type="PROSITE" id="PS50041">
    <property type="entry name" value="C_TYPE_LECTIN_2"/>
    <property type="match status" value="1"/>
</dbReference>
<name>A0A7R9BWM1_9CRUS</name>
<gene>
    <name evidence="2" type="ORF">NMOB1V02_LOCUS9077</name>
</gene>
<dbReference type="AlphaFoldDB" id="A0A7R9BWM1"/>
<dbReference type="OrthoDB" id="2142683at2759"/>
<dbReference type="Gene3D" id="3.10.100.10">
    <property type="entry name" value="Mannose-Binding Protein A, subunit A"/>
    <property type="match status" value="1"/>
</dbReference>
<feature type="non-terminal residue" evidence="2">
    <location>
        <position position="174"/>
    </location>
</feature>